<dbReference type="AlphaFoldDB" id="A0A2M9CEI2"/>
<dbReference type="Proteomes" id="UP000231693">
    <property type="component" value="Unassembled WGS sequence"/>
</dbReference>
<evidence type="ECO:0000313" key="2">
    <source>
        <dbReference type="Proteomes" id="UP000231693"/>
    </source>
</evidence>
<keyword evidence="2" id="KW-1185">Reference proteome</keyword>
<name>A0A2M9CEI2_9CELL</name>
<dbReference type="RefSeq" id="WP_100423332.1">
    <property type="nucleotide sequence ID" value="NZ_BOOX01000001.1"/>
</dbReference>
<dbReference type="OrthoDB" id="8370557at2"/>
<evidence type="ECO:0008006" key="3">
    <source>
        <dbReference type="Google" id="ProtNLM"/>
    </source>
</evidence>
<comment type="caution">
    <text evidence="1">The sequence shown here is derived from an EMBL/GenBank/DDBJ whole genome shotgun (WGS) entry which is preliminary data.</text>
</comment>
<organism evidence="1 2">
    <name type="scientific">Sediminihabitans luteus</name>
    <dbReference type="NCBI Taxonomy" id="1138585"/>
    <lineage>
        <taxon>Bacteria</taxon>
        <taxon>Bacillati</taxon>
        <taxon>Actinomycetota</taxon>
        <taxon>Actinomycetes</taxon>
        <taxon>Micrococcales</taxon>
        <taxon>Cellulomonadaceae</taxon>
        <taxon>Sediminihabitans</taxon>
    </lineage>
</organism>
<dbReference type="EMBL" id="PGFE01000003">
    <property type="protein sequence ID" value="PJJ70341.1"/>
    <property type="molecule type" value="Genomic_DNA"/>
</dbReference>
<reference evidence="1 2" key="1">
    <citation type="submission" date="2017-11" db="EMBL/GenBank/DDBJ databases">
        <title>Genomic Encyclopedia of Archaeal and Bacterial Type Strains, Phase II (KMG-II): From Individual Species to Whole Genera.</title>
        <authorList>
            <person name="Goeker M."/>
        </authorList>
    </citation>
    <scope>NUCLEOTIDE SEQUENCE [LARGE SCALE GENOMIC DNA]</scope>
    <source>
        <strain evidence="1 2">DSM 25478</strain>
    </source>
</reference>
<sequence length="141" mass="14987">MSEHPRRLAIDAATALRLVRELPDAGARVPLVGPAVLRSHVLALLWAEVRAGSLDERTALAQLERLASLKVRLLGDRVSRATAWRVARDLGWDDPLAAEYLAVAVLQADALVADDARLVAGATRLVPVVGFDALVAQASTG</sequence>
<evidence type="ECO:0000313" key="1">
    <source>
        <dbReference type="EMBL" id="PJJ70341.1"/>
    </source>
</evidence>
<proteinExistence type="predicted"/>
<gene>
    <name evidence="1" type="ORF">CLV28_2175</name>
</gene>
<accession>A0A2M9CEI2</accession>
<protein>
    <recommendedName>
        <fullName evidence="3">Nucleic acid-binding protein</fullName>
    </recommendedName>
</protein>